<dbReference type="Proteomes" id="UP000272400">
    <property type="component" value="Unassembled WGS sequence"/>
</dbReference>
<reference evidence="2 3" key="1">
    <citation type="submission" date="2018-11" db="EMBL/GenBank/DDBJ databases">
        <title>Sequencing the genomes of 1000 actinobacteria strains.</title>
        <authorList>
            <person name="Klenk H.-P."/>
        </authorList>
    </citation>
    <scope>NUCLEOTIDE SEQUENCE [LARGE SCALE GENOMIC DNA]</scope>
    <source>
        <strain evidence="2 3">DSM 44254</strain>
    </source>
</reference>
<organism evidence="2 3">
    <name type="scientific">Actinocorallia herbida</name>
    <dbReference type="NCBI Taxonomy" id="58109"/>
    <lineage>
        <taxon>Bacteria</taxon>
        <taxon>Bacillati</taxon>
        <taxon>Actinomycetota</taxon>
        <taxon>Actinomycetes</taxon>
        <taxon>Streptosporangiales</taxon>
        <taxon>Thermomonosporaceae</taxon>
        <taxon>Actinocorallia</taxon>
    </lineage>
</organism>
<protein>
    <submittedName>
        <fullName evidence="2">Uncharacterized protein</fullName>
    </submittedName>
</protein>
<gene>
    <name evidence="2" type="ORF">EDD29_4668</name>
</gene>
<comment type="caution">
    <text evidence="2">The sequence shown here is derived from an EMBL/GenBank/DDBJ whole genome shotgun (WGS) entry which is preliminary data.</text>
</comment>
<dbReference type="AlphaFoldDB" id="A0A3N1D0N0"/>
<accession>A0A3N1D0N0</accession>
<dbReference type="EMBL" id="RJKE01000001">
    <property type="protein sequence ID" value="ROO87079.1"/>
    <property type="molecule type" value="Genomic_DNA"/>
</dbReference>
<evidence type="ECO:0000313" key="2">
    <source>
        <dbReference type="EMBL" id="ROO87079.1"/>
    </source>
</evidence>
<name>A0A3N1D0N0_9ACTN</name>
<feature type="compositionally biased region" description="Basic and acidic residues" evidence="1">
    <location>
        <begin position="91"/>
        <end position="107"/>
    </location>
</feature>
<evidence type="ECO:0000313" key="3">
    <source>
        <dbReference type="Proteomes" id="UP000272400"/>
    </source>
</evidence>
<evidence type="ECO:0000256" key="1">
    <source>
        <dbReference type="SAM" id="MobiDB-lite"/>
    </source>
</evidence>
<feature type="region of interest" description="Disordered" evidence="1">
    <location>
        <begin position="91"/>
        <end position="115"/>
    </location>
</feature>
<proteinExistence type="predicted"/>
<keyword evidence="3" id="KW-1185">Reference proteome</keyword>
<sequence>MSWMPPAVADLSAEVQENLGVAPVTEQVGSDVWRMTIENDRVKNVIDFKRTSGSRWIWKKSILLVDGEPYPPRDTHAEFYDLFLNTDEALERAASEESADHDHDHGHGHGHGHGH</sequence>
<dbReference type="RefSeq" id="WP_148086059.1">
    <property type="nucleotide sequence ID" value="NZ_RJKE01000001.1"/>
</dbReference>